<protein>
    <submittedName>
        <fullName evidence="2">Uncharacterized protein</fullName>
    </submittedName>
</protein>
<comment type="caution">
    <text evidence="2">The sequence shown here is derived from an EMBL/GenBank/DDBJ whole genome shotgun (WGS) entry which is preliminary data.</text>
</comment>
<reference evidence="2" key="1">
    <citation type="journal article" date="2014" name="Int. J. Syst. Evol. Microbiol.">
        <title>Complete genome sequence of Corynebacterium casei LMG S-19264T (=DSM 44701T), isolated from a smear-ripened cheese.</title>
        <authorList>
            <consortium name="US DOE Joint Genome Institute (JGI-PGF)"/>
            <person name="Walter F."/>
            <person name="Albersmeier A."/>
            <person name="Kalinowski J."/>
            <person name="Ruckert C."/>
        </authorList>
    </citation>
    <scope>NUCLEOTIDE SEQUENCE</scope>
    <source>
        <strain evidence="2">NBRC 108769</strain>
    </source>
</reference>
<feature type="transmembrane region" description="Helical" evidence="1">
    <location>
        <begin position="36"/>
        <end position="56"/>
    </location>
</feature>
<name>A0AA37WF72_9BACT</name>
<keyword evidence="3" id="KW-1185">Reference proteome</keyword>
<evidence type="ECO:0000256" key="1">
    <source>
        <dbReference type="SAM" id="Phobius"/>
    </source>
</evidence>
<evidence type="ECO:0000313" key="3">
    <source>
        <dbReference type="Proteomes" id="UP001156666"/>
    </source>
</evidence>
<keyword evidence="1" id="KW-0812">Transmembrane</keyword>
<evidence type="ECO:0000313" key="2">
    <source>
        <dbReference type="EMBL" id="GLR19586.1"/>
    </source>
</evidence>
<keyword evidence="1" id="KW-1133">Transmembrane helix</keyword>
<proteinExistence type="predicted"/>
<dbReference type="RefSeq" id="WP_235294922.1">
    <property type="nucleotide sequence ID" value="NZ_BSOH01000030.1"/>
</dbReference>
<gene>
    <name evidence="2" type="ORF">GCM10007940_42020</name>
</gene>
<sequence>MSPIGKLYLKVFLLLGLPFSMGMTIFDIILGDGFSIFKFIFLFVFFGLFMSLFLVAKQKRKLKELGVSDYTDSNLKVNQTATLVSKLNFIELSQKLQDDVVLGKMNFDQTKDSIKLSSGASWRSWGEIISIQSKELTDGKYEYSISSRPKMKSTIIDSGKNLENVMAIQRALENVA</sequence>
<reference evidence="2" key="2">
    <citation type="submission" date="2023-01" db="EMBL/GenBank/DDBJ databases">
        <title>Draft genome sequence of Portibacter lacus strain NBRC 108769.</title>
        <authorList>
            <person name="Sun Q."/>
            <person name="Mori K."/>
        </authorList>
    </citation>
    <scope>NUCLEOTIDE SEQUENCE</scope>
    <source>
        <strain evidence="2">NBRC 108769</strain>
    </source>
</reference>
<dbReference type="EMBL" id="BSOH01000030">
    <property type="protein sequence ID" value="GLR19586.1"/>
    <property type="molecule type" value="Genomic_DNA"/>
</dbReference>
<organism evidence="2 3">
    <name type="scientific">Portibacter lacus</name>
    <dbReference type="NCBI Taxonomy" id="1099794"/>
    <lineage>
        <taxon>Bacteria</taxon>
        <taxon>Pseudomonadati</taxon>
        <taxon>Bacteroidota</taxon>
        <taxon>Saprospiria</taxon>
        <taxon>Saprospirales</taxon>
        <taxon>Haliscomenobacteraceae</taxon>
        <taxon>Portibacter</taxon>
    </lineage>
</organism>
<dbReference type="AlphaFoldDB" id="A0AA37WF72"/>
<accession>A0AA37WF72</accession>
<dbReference type="Proteomes" id="UP001156666">
    <property type="component" value="Unassembled WGS sequence"/>
</dbReference>
<keyword evidence="1" id="KW-0472">Membrane</keyword>
<feature type="transmembrane region" description="Helical" evidence="1">
    <location>
        <begin position="7"/>
        <end position="30"/>
    </location>
</feature>